<evidence type="ECO:0000313" key="3">
    <source>
        <dbReference type="EMBL" id="OUN42756.1"/>
    </source>
</evidence>
<dbReference type="Pfam" id="PF06541">
    <property type="entry name" value="ABC_trans_CmpB"/>
    <property type="match status" value="1"/>
</dbReference>
<feature type="transmembrane region" description="Helical" evidence="2">
    <location>
        <begin position="208"/>
        <end position="229"/>
    </location>
</feature>
<reference evidence="4" key="1">
    <citation type="submission" date="2017-04" db="EMBL/GenBank/DDBJ databases">
        <title>Function of individual gut microbiota members based on whole genome sequencing of pure cultures obtained from chicken caecum.</title>
        <authorList>
            <person name="Medvecky M."/>
            <person name="Cejkova D."/>
            <person name="Polansky O."/>
            <person name="Karasova D."/>
            <person name="Kubasova T."/>
            <person name="Cizek A."/>
            <person name="Rychlik I."/>
        </authorList>
    </citation>
    <scope>NUCLEOTIDE SEQUENCE [LARGE SCALE GENOMIC DNA]</scope>
    <source>
        <strain evidence="4">An70</strain>
    </source>
</reference>
<sequence>MNSSQATGRASKLPDYDLPGNDLNPNTPTPDQQKKVPFVIKVYGLLCMIDGIVTLPVVAIFLGMIAWALGANPEAISIGTDPTLPVIIVALSIVVTVVNSVGLIVFGRSLLKNRRRHAARWSYLLLATTFVQLLFNVMLSGIGTNLISGIIQFFILLALSITIDPSLREERMLQRRLRDLTDQEAAEAGMLGRDLEGKGYIQLNFFNLFWVFMVCCILGLIIEVIYHMVVVDPGVYQDRAGLLFGPFSPIYGCGAVLLTIALNRFYKANPIIIFIVSAIIGGVFEAFVSWFMQTAFGAVAWDYTGMTLFGIPDPIAIVFQGRTSTPFMCMWGALGFAWIKLCLPWLLKLINMIPWKLRYSLTTVCAVLMLVNAVMTLQALDCWFERVSGTSASTPVEEFYAEHFDNAYMANRFQSMTIHPEDTSRVDDTAFADAMMPESDTGAAGSAAATR</sequence>
<protein>
    <recommendedName>
        <fullName evidence="5">ABC transporter permease</fullName>
    </recommendedName>
</protein>
<feature type="transmembrane region" description="Helical" evidence="2">
    <location>
        <begin position="87"/>
        <end position="111"/>
    </location>
</feature>
<keyword evidence="2" id="KW-0812">Transmembrane</keyword>
<feature type="transmembrane region" description="Helical" evidence="2">
    <location>
        <begin position="123"/>
        <end position="143"/>
    </location>
</feature>
<evidence type="ECO:0000256" key="1">
    <source>
        <dbReference type="SAM" id="MobiDB-lite"/>
    </source>
</evidence>
<proteinExistence type="predicted"/>
<feature type="transmembrane region" description="Helical" evidence="2">
    <location>
        <begin position="241"/>
        <end position="262"/>
    </location>
</feature>
<dbReference type="RefSeq" id="WP_087186423.1">
    <property type="nucleotide sequence ID" value="NZ_NFHO01000006.1"/>
</dbReference>
<name>A0A1Y3U1Z9_9ACTN</name>
<feature type="transmembrane region" description="Helical" evidence="2">
    <location>
        <begin position="326"/>
        <end position="347"/>
    </location>
</feature>
<feature type="transmembrane region" description="Helical" evidence="2">
    <location>
        <begin position="359"/>
        <end position="380"/>
    </location>
</feature>
<evidence type="ECO:0008006" key="5">
    <source>
        <dbReference type="Google" id="ProtNLM"/>
    </source>
</evidence>
<feature type="transmembrane region" description="Helical" evidence="2">
    <location>
        <begin position="149"/>
        <end position="167"/>
    </location>
</feature>
<dbReference type="Proteomes" id="UP000196560">
    <property type="component" value="Unassembled WGS sequence"/>
</dbReference>
<keyword evidence="4" id="KW-1185">Reference proteome</keyword>
<dbReference type="STRING" id="1118060.GCA_000311845_00064"/>
<feature type="transmembrane region" description="Helical" evidence="2">
    <location>
        <begin position="42"/>
        <end position="67"/>
    </location>
</feature>
<dbReference type="EMBL" id="NFHO01000006">
    <property type="protein sequence ID" value="OUN42756.1"/>
    <property type="molecule type" value="Genomic_DNA"/>
</dbReference>
<feature type="region of interest" description="Disordered" evidence="1">
    <location>
        <begin position="1"/>
        <end position="31"/>
    </location>
</feature>
<organism evidence="3 4">
    <name type="scientific">Enorma massiliensis</name>
    <dbReference type="NCBI Taxonomy" id="1472761"/>
    <lineage>
        <taxon>Bacteria</taxon>
        <taxon>Bacillati</taxon>
        <taxon>Actinomycetota</taxon>
        <taxon>Coriobacteriia</taxon>
        <taxon>Coriobacteriales</taxon>
        <taxon>Coriobacteriaceae</taxon>
        <taxon>Enorma</taxon>
    </lineage>
</organism>
<gene>
    <name evidence="3" type="ORF">B5G21_05975</name>
</gene>
<comment type="caution">
    <text evidence="3">The sequence shown here is derived from an EMBL/GenBank/DDBJ whole genome shotgun (WGS) entry which is preliminary data.</text>
</comment>
<dbReference type="InterPro" id="IPR010540">
    <property type="entry name" value="CmpB_TMEM229"/>
</dbReference>
<feature type="transmembrane region" description="Helical" evidence="2">
    <location>
        <begin position="271"/>
        <end position="292"/>
    </location>
</feature>
<evidence type="ECO:0000256" key="2">
    <source>
        <dbReference type="SAM" id="Phobius"/>
    </source>
</evidence>
<dbReference type="AlphaFoldDB" id="A0A1Y3U1Z9"/>
<keyword evidence="2" id="KW-1133">Transmembrane helix</keyword>
<evidence type="ECO:0000313" key="4">
    <source>
        <dbReference type="Proteomes" id="UP000196560"/>
    </source>
</evidence>
<dbReference type="eggNOG" id="COG4905">
    <property type="taxonomic scope" value="Bacteria"/>
</dbReference>
<accession>A0A1Y3U1Z9</accession>
<keyword evidence="2" id="KW-0472">Membrane</keyword>